<feature type="signal peptide" evidence="1">
    <location>
        <begin position="1"/>
        <end position="16"/>
    </location>
</feature>
<accession>A0A6G9ATV1</accession>
<sequence length="412" mass="44390">MKTILALLFLASTALAQSIPNRQVDIGVLPPVKVTNNDLHIRSVDDRAYRILKEGHLPNMSFASTQTGASRTVRTPGSSGPSTTFIVTPGCVLADGELIIQSDQPLAIAGFIKHGNYSASNTVGGSSIPLNVIAAPGNTYRATLPKYLYEGAQITVFSQYLAPRIVSDSIKAAAVTAMVNGTEFTNHQVWNARKVWLNIGDSMSGANAMGNDAGGKRYMGRWHYSFVGVDSLIAEGKITRLVNRHLDSGTSTDLVEAIRNGTLDDIPFDLLTVFVGFNNAGSSAVNQQFTDELNEIIRWRNRQWNIRLVDDPTVPKPSIILIGMPVTDKTPYVSNVAGYRSAMSALVSTANRVYYYDASTAYSLNATATADVNISSADRTATNRVHPSGIGSTLIGKGLYAIIKTTPFYSSF</sequence>
<dbReference type="AlphaFoldDB" id="A0A6G9ATV1"/>
<keyword evidence="1" id="KW-0732">Signal</keyword>
<dbReference type="InterPro" id="IPR036514">
    <property type="entry name" value="SGNH_hydro_sf"/>
</dbReference>
<proteinExistence type="predicted"/>
<gene>
    <name evidence="2" type="ORF">G8759_25260</name>
</gene>
<organism evidence="2 3">
    <name type="scientific">Spirosoma aureum</name>
    <dbReference type="NCBI Taxonomy" id="2692134"/>
    <lineage>
        <taxon>Bacteria</taxon>
        <taxon>Pseudomonadati</taxon>
        <taxon>Bacteroidota</taxon>
        <taxon>Cytophagia</taxon>
        <taxon>Cytophagales</taxon>
        <taxon>Cytophagaceae</taxon>
        <taxon>Spirosoma</taxon>
    </lineage>
</organism>
<evidence type="ECO:0008006" key="4">
    <source>
        <dbReference type="Google" id="ProtNLM"/>
    </source>
</evidence>
<dbReference type="Gene3D" id="3.40.50.1110">
    <property type="entry name" value="SGNH hydrolase"/>
    <property type="match status" value="1"/>
</dbReference>
<evidence type="ECO:0000313" key="3">
    <source>
        <dbReference type="Proteomes" id="UP000501802"/>
    </source>
</evidence>
<dbReference type="Proteomes" id="UP000501802">
    <property type="component" value="Chromosome"/>
</dbReference>
<dbReference type="KEGG" id="spib:G8759_25260"/>
<dbReference type="EMBL" id="CP050063">
    <property type="protein sequence ID" value="QIP15705.1"/>
    <property type="molecule type" value="Genomic_DNA"/>
</dbReference>
<keyword evidence="3" id="KW-1185">Reference proteome</keyword>
<evidence type="ECO:0000256" key="1">
    <source>
        <dbReference type="SAM" id="SignalP"/>
    </source>
</evidence>
<dbReference type="SUPFAM" id="SSF52266">
    <property type="entry name" value="SGNH hydrolase"/>
    <property type="match status" value="1"/>
</dbReference>
<protein>
    <recommendedName>
        <fullName evidence="4">SGNH/GDSL hydrolase family protein</fullName>
    </recommendedName>
</protein>
<feature type="chain" id="PRO_5026303309" description="SGNH/GDSL hydrolase family protein" evidence="1">
    <location>
        <begin position="17"/>
        <end position="412"/>
    </location>
</feature>
<evidence type="ECO:0000313" key="2">
    <source>
        <dbReference type="EMBL" id="QIP15705.1"/>
    </source>
</evidence>
<dbReference type="RefSeq" id="WP_167214457.1">
    <property type="nucleotide sequence ID" value="NZ_CP050063.1"/>
</dbReference>
<name>A0A6G9ATV1_9BACT</name>
<dbReference type="GO" id="GO:0016788">
    <property type="term" value="F:hydrolase activity, acting on ester bonds"/>
    <property type="evidence" value="ECO:0007669"/>
    <property type="project" value="UniProtKB-ARBA"/>
</dbReference>
<reference evidence="2 3" key="1">
    <citation type="submission" date="2020-03" db="EMBL/GenBank/DDBJ databases">
        <authorList>
            <person name="Kim M.K."/>
        </authorList>
    </citation>
    <scope>NUCLEOTIDE SEQUENCE [LARGE SCALE GENOMIC DNA]</scope>
    <source>
        <strain evidence="2 3">BT328</strain>
    </source>
</reference>